<dbReference type="InterPro" id="IPR011335">
    <property type="entry name" value="Restrct_endonuc-II-like"/>
</dbReference>
<dbReference type="AlphaFoldDB" id="A0A0F9C081"/>
<gene>
    <name evidence="1" type="ORF">LCGC14_2383620</name>
</gene>
<accession>A0A0F9C081</accession>
<reference evidence="1" key="1">
    <citation type="journal article" date="2015" name="Nature">
        <title>Complex archaea that bridge the gap between prokaryotes and eukaryotes.</title>
        <authorList>
            <person name="Spang A."/>
            <person name="Saw J.H."/>
            <person name="Jorgensen S.L."/>
            <person name="Zaremba-Niedzwiedzka K."/>
            <person name="Martijn J."/>
            <person name="Lind A.E."/>
            <person name="van Eijk R."/>
            <person name="Schleper C."/>
            <person name="Guy L."/>
            <person name="Ettema T.J."/>
        </authorList>
    </citation>
    <scope>NUCLEOTIDE SEQUENCE</scope>
</reference>
<dbReference type="SUPFAM" id="SSF52980">
    <property type="entry name" value="Restriction endonuclease-like"/>
    <property type="match status" value="1"/>
</dbReference>
<dbReference type="Gene3D" id="3.40.50.10130">
    <property type="match status" value="1"/>
</dbReference>
<name>A0A0F9C081_9ZZZZ</name>
<sequence length="163" mass="18635">MIVVRSRKVALTAGDYALEGFEDRCLIERKGSLRELSTNLLGEDYTRAMSAFKRLSAATAHPYLVVECTAAELRTPTRWTQEPARVVDSLCSLMERLRFRLILCGRCVDVRQKRNVGELMLRLMLAHAYQQETNYGGVDDVLREMCELRDEDHNLNPGGRSER</sequence>
<protein>
    <recommendedName>
        <fullName evidence="2">ERCC4 domain-containing protein</fullName>
    </recommendedName>
</protein>
<dbReference type="EMBL" id="LAZR01035406">
    <property type="protein sequence ID" value="KKL27590.1"/>
    <property type="molecule type" value="Genomic_DNA"/>
</dbReference>
<proteinExistence type="predicted"/>
<comment type="caution">
    <text evidence="1">The sequence shown here is derived from an EMBL/GenBank/DDBJ whole genome shotgun (WGS) entry which is preliminary data.</text>
</comment>
<organism evidence="1">
    <name type="scientific">marine sediment metagenome</name>
    <dbReference type="NCBI Taxonomy" id="412755"/>
    <lineage>
        <taxon>unclassified sequences</taxon>
        <taxon>metagenomes</taxon>
        <taxon>ecological metagenomes</taxon>
    </lineage>
</organism>
<evidence type="ECO:0008006" key="2">
    <source>
        <dbReference type="Google" id="ProtNLM"/>
    </source>
</evidence>
<evidence type="ECO:0000313" key="1">
    <source>
        <dbReference type="EMBL" id="KKL27590.1"/>
    </source>
</evidence>